<dbReference type="InterPro" id="IPR025715">
    <property type="entry name" value="FoP_C"/>
</dbReference>
<evidence type="ECO:0000256" key="1">
    <source>
        <dbReference type="ARBA" id="ARBA00022884"/>
    </source>
</evidence>
<evidence type="ECO:0000256" key="2">
    <source>
        <dbReference type="PROSITE-ProRule" id="PRU00176"/>
    </source>
</evidence>
<feature type="region of interest" description="Disordered" evidence="3">
    <location>
        <begin position="1"/>
        <end position="44"/>
    </location>
</feature>
<gene>
    <name evidence="5" type="ORF">N7G274_002905</name>
</gene>
<feature type="region of interest" description="Disordered" evidence="3">
    <location>
        <begin position="228"/>
        <end position="252"/>
    </location>
</feature>
<dbReference type="SMART" id="SM01218">
    <property type="entry name" value="FoP_duplication"/>
    <property type="match status" value="1"/>
</dbReference>
<sequence length="252" mass="26023">MSGKLDKSLDEILSTRRNTAGRRGGRGRRVPNGTRTTTAAPSGGIQKAARAAKVAAKGAVSSGPVAGSGDSKIIVSNLPSDVNEVQIKEYFGKSIGPVKKVTLTYGPTGVSRGVATIIFSKPGSAQTAFQQLNGVQVDKRPMKVEIVVNASNAAAAPVKGLGDRIAKPKDQPKSAAPKPATNGTTERGRKTRGRGARRGRNAGRPKAKTADELDAEMVDYFDANAANGTTATTDATVAQPIANGGEQMDEIS</sequence>
<dbReference type="SUPFAM" id="SSF54928">
    <property type="entry name" value="RNA-binding domain, RBD"/>
    <property type="match status" value="1"/>
</dbReference>
<feature type="compositionally biased region" description="Basic and acidic residues" evidence="3">
    <location>
        <begin position="1"/>
        <end position="14"/>
    </location>
</feature>
<keyword evidence="6" id="KW-1185">Reference proteome</keyword>
<evidence type="ECO:0000313" key="6">
    <source>
        <dbReference type="Proteomes" id="UP001590950"/>
    </source>
</evidence>
<feature type="compositionally biased region" description="Basic and acidic residues" evidence="3">
    <location>
        <begin position="161"/>
        <end position="172"/>
    </location>
</feature>
<dbReference type="EMBL" id="JBEFKJ010000009">
    <property type="protein sequence ID" value="KAL2044200.1"/>
    <property type="molecule type" value="Genomic_DNA"/>
</dbReference>
<feature type="compositionally biased region" description="Basic residues" evidence="3">
    <location>
        <begin position="19"/>
        <end position="29"/>
    </location>
</feature>
<dbReference type="PANTHER" id="PTHR19965:SF35">
    <property type="entry name" value="RNA ANNEALING PROTEIN YRA1"/>
    <property type="match status" value="1"/>
</dbReference>
<evidence type="ECO:0000259" key="4">
    <source>
        <dbReference type="PROSITE" id="PS50102"/>
    </source>
</evidence>
<accession>A0ABR4AFH8</accession>
<dbReference type="InterPro" id="IPR035979">
    <property type="entry name" value="RBD_domain_sf"/>
</dbReference>
<dbReference type="InterPro" id="IPR000504">
    <property type="entry name" value="RRM_dom"/>
</dbReference>
<dbReference type="Pfam" id="PF00076">
    <property type="entry name" value="RRM_1"/>
    <property type="match status" value="1"/>
</dbReference>
<name>A0ABR4AFH8_9LECA</name>
<evidence type="ECO:0000313" key="5">
    <source>
        <dbReference type="EMBL" id="KAL2044200.1"/>
    </source>
</evidence>
<dbReference type="SMART" id="SM00360">
    <property type="entry name" value="RRM"/>
    <property type="match status" value="1"/>
</dbReference>
<dbReference type="Proteomes" id="UP001590950">
    <property type="component" value="Unassembled WGS sequence"/>
</dbReference>
<proteinExistence type="predicted"/>
<dbReference type="InterPro" id="IPR051229">
    <property type="entry name" value="ALYREF_mRNA_export"/>
</dbReference>
<protein>
    <recommendedName>
        <fullName evidence="4">RRM domain-containing protein</fullName>
    </recommendedName>
</protein>
<comment type="caution">
    <text evidence="5">The sequence shown here is derived from an EMBL/GenBank/DDBJ whole genome shotgun (WGS) entry which is preliminary data.</text>
</comment>
<keyword evidence="1 2" id="KW-0694">RNA-binding</keyword>
<reference evidence="5 6" key="1">
    <citation type="submission" date="2024-09" db="EMBL/GenBank/DDBJ databases">
        <title>Rethinking Asexuality: The Enigmatic Case of Functional Sexual Genes in Lepraria (Stereocaulaceae).</title>
        <authorList>
            <person name="Doellman M."/>
            <person name="Sun Y."/>
            <person name="Barcenas-Pena A."/>
            <person name="Lumbsch H.T."/>
            <person name="Grewe F."/>
        </authorList>
    </citation>
    <scope>NUCLEOTIDE SEQUENCE [LARGE SCALE GENOMIC DNA]</scope>
    <source>
        <strain evidence="5 6">Mercado 3170</strain>
    </source>
</reference>
<feature type="domain" description="RRM" evidence="4">
    <location>
        <begin position="71"/>
        <end position="149"/>
    </location>
</feature>
<evidence type="ECO:0000256" key="3">
    <source>
        <dbReference type="SAM" id="MobiDB-lite"/>
    </source>
</evidence>
<feature type="compositionally biased region" description="Basic residues" evidence="3">
    <location>
        <begin position="189"/>
        <end position="207"/>
    </location>
</feature>
<dbReference type="PANTHER" id="PTHR19965">
    <property type="entry name" value="RNA AND EXPORT FACTOR BINDING PROTEIN"/>
    <property type="match status" value="1"/>
</dbReference>
<organism evidence="5 6">
    <name type="scientific">Stereocaulon virgatum</name>
    <dbReference type="NCBI Taxonomy" id="373712"/>
    <lineage>
        <taxon>Eukaryota</taxon>
        <taxon>Fungi</taxon>
        <taxon>Dikarya</taxon>
        <taxon>Ascomycota</taxon>
        <taxon>Pezizomycotina</taxon>
        <taxon>Lecanoromycetes</taxon>
        <taxon>OSLEUM clade</taxon>
        <taxon>Lecanoromycetidae</taxon>
        <taxon>Lecanorales</taxon>
        <taxon>Lecanorineae</taxon>
        <taxon>Stereocaulaceae</taxon>
        <taxon>Stereocaulon</taxon>
    </lineage>
</organism>
<dbReference type="Gene3D" id="3.30.70.330">
    <property type="match status" value="1"/>
</dbReference>
<dbReference type="InterPro" id="IPR012677">
    <property type="entry name" value="Nucleotide-bd_a/b_plait_sf"/>
</dbReference>
<feature type="region of interest" description="Disordered" evidence="3">
    <location>
        <begin position="159"/>
        <end position="213"/>
    </location>
</feature>
<dbReference type="PROSITE" id="PS50102">
    <property type="entry name" value="RRM"/>
    <property type="match status" value="1"/>
</dbReference>